<name>A0ABS0I4D6_9BACT</name>
<dbReference type="EMBL" id="JADQDM010000005">
    <property type="protein sequence ID" value="MBF9221765.1"/>
    <property type="molecule type" value="Genomic_DNA"/>
</dbReference>
<accession>A0ABS0I4D6</accession>
<dbReference type="Proteomes" id="UP000618931">
    <property type="component" value="Unassembled WGS sequence"/>
</dbReference>
<comment type="caution">
    <text evidence="1">The sequence shown here is derived from an EMBL/GenBank/DDBJ whole genome shotgun (WGS) entry which is preliminary data.</text>
</comment>
<protein>
    <submittedName>
        <fullName evidence="1">Uncharacterized protein</fullName>
    </submittedName>
</protein>
<proteinExistence type="predicted"/>
<evidence type="ECO:0000313" key="1">
    <source>
        <dbReference type="EMBL" id="MBF9221765.1"/>
    </source>
</evidence>
<organism evidence="1 2">
    <name type="scientific">Hymenobacter ruricola</name>
    <dbReference type="NCBI Taxonomy" id="2791023"/>
    <lineage>
        <taxon>Bacteria</taxon>
        <taxon>Pseudomonadati</taxon>
        <taxon>Bacteroidota</taxon>
        <taxon>Cytophagia</taxon>
        <taxon>Cytophagales</taxon>
        <taxon>Hymenobacteraceae</taxon>
        <taxon>Hymenobacter</taxon>
    </lineage>
</organism>
<evidence type="ECO:0000313" key="2">
    <source>
        <dbReference type="Proteomes" id="UP000618931"/>
    </source>
</evidence>
<reference evidence="1 2" key="1">
    <citation type="submission" date="2020-11" db="EMBL/GenBank/DDBJ databases">
        <authorList>
            <person name="Kim M.K."/>
        </authorList>
    </citation>
    <scope>NUCLEOTIDE SEQUENCE [LARGE SCALE GENOMIC DNA]</scope>
    <source>
        <strain evidence="1 2">BT662</strain>
    </source>
</reference>
<keyword evidence="2" id="KW-1185">Reference proteome</keyword>
<sequence length="82" mass="9663">MTLYKFNLLPYDRQLVAVFDAGHKVATRWEEEDWVNLYWLPGGIFVELYYDTHLKEITQLKSFTSSDPLGDYAAYVQLPEEL</sequence>
<gene>
    <name evidence="1" type="ORF">I2H31_11695</name>
</gene>
<dbReference type="RefSeq" id="WP_196293224.1">
    <property type="nucleotide sequence ID" value="NZ_JADQDM010000005.1"/>
</dbReference>